<proteinExistence type="predicted"/>
<sequence length="107" mass="11927">MATPYREFDFRHDDFHIDGAFCICEPLLIEASNGLRGFKIESVRRLVSDDHAVAVPTCISDYISAWALTDAGKAKLQEAYTASLPDDGQSYAYTAPRDHRSIFARVA</sequence>
<name>A0A927HZE4_9HYPH</name>
<keyword evidence="2" id="KW-1185">Reference proteome</keyword>
<dbReference type="EMBL" id="JACXWY010000001">
    <property type="protein sequence ID" value="MBD3844243.1"/>
    <property type="molecule type" value="Genomic_DNA"/>
</dbReference>
<dbReference type="Proteomes" id="UP000619295">
    <property type="component" value="Unassembled WGS sequence"/>
</dbReference>
<comment type="caution">
    <text evidence="1">The sequence shown here is derived from an EMBL/GenBank/DDBJ whole genome shotgun (WGS) entry which is preliminary data.</text>
</comment>
<dbReference type="AlphaFoldDB" id="A0A927HZE4"/>
<protein>
    <submittedName>
        <fullName evidence="1">Uncharacterized protein</fullName>
    </submittedName>
</protein>
<evidence type="ECO:0000313" key="1">
    <source>
        <dbReference type="EMBL" id="MBD3844243.1"/>
    </source>
</evidence>
<evidence type="ECO:0000313" key="2">
    <source>
        <dbReference type="Proteomes" id="UP000619295"/>
    </source>
</evidence>
<dbReference type="RefSeq" id="WP_191123059.1">
    <property type="nucleotide sequence ID" value="NZ_JACXWY010000001.1"/>
</dbReference>
<reference evidence="1" key="1">
    <citation type="submission" date="2020-09" db="EMBL/GenBank/DDBJ databases">
        <title>Bosea spartocytisi sp. nov. a root nodule endophyte of Spartocytisus supranubius in the high mountain ecosystem fo the Teide National Park (Canary Islands, Spain).</title>
        <authorList>
            <person name="Pulido-Suarez L."/>
            <person name="Peix A."/>
            <person name="Igual J.M."/>
            <person name="Socas-Perez N."/>
            <person name="Velazquez E."/>
            <person name="Flores-Felix J.D."/>
            <person name="Leon-Barrios M."/>
        </authorList>
    </citation>
    <scope>NUCLEOTIDE SEQUENCE</scope>
    <source>
        <strain evidence="1">SSUT16</strain>
    </source>
</reference>
<organism evidence="1 2">
    <name type="scientific">Bosea spartocytisi</name>
    <dbReference type="NCBI Taxonomy" id="2773451"/>
    <lineage>
        <taxon>Bacteria</taxon>
        <taxon>Pseudomonadati</taxon>
        <taxon>Pseudomonadota</taxon>
        <taxon>Alphaproteobacteria</taxon>
        <taxon>Hyphomicrobiales</taxon>
        <taxon>Boseaceae</taxon>
        <taxon>Bosea</taxon>
    </lineage>
</organism>
<accession>A0A927HZE4</accession>
<gene>
    <name evidence="1" type="ORF">IED13_00935</name>
</gene>